<evidence type="ECO:0000256" key="4">
    <source>
        <dbReference type="ARBA" id="ARBA00023125"/>
    </source>
</evidence>
<gene>
    <name evidence="11" type="ORF">DFP72DRAFT_1178978</name>
</gene>
<dbReference type="GO" id="GO:0009378">
    <property type="term" value="F:four-way junction helicase activity"/>
    <property type="evidence" value="ECO:0007669"/>
    <property type="project" value="TreeGrafter"/>
</dbReference>
<keyword evidence="11" id="KW-0378">Hydrolase</keyword>
<dbReference type="GO" id="GO:0016787">
    <property type="term" value="F:hydrolase activity"/>
    <property type="evidence" value="ECO:0007669"/>
    <property type="project" value="UniProtKB-KW"/>
</dbReference>
<dbReference type="SMART" id="SM00490">
    <property type="entry name" value="HELICc"/>
    <property type="match status" value="1"/>
</dbReference>
<dbReference type="AlphaFoldDB" id="A0A8H6LUK0"/>
<keyword evidence="5" id="KW-0413">Isomerase</keyword>
<dbReference type="GO" id="GO:0003677">
    <property type="term" value="F:DNA binding"/>
    <property type="evidence" value="ECO:0007669"/>
    <property type="project" value="UniProtKB-KW"/>
</dbReference>
<keyword evidence="2" id="KW-0547">Nucleotide-binding</keyword>
<feature type="domain" description="Helicase ATP-binding" evidence="9">
    <location>
        <begin position="63"/>
        <end position="235"/>
    </location>
</feature>
<feature type="compositionally biased region" description="Acidic residues" evidence="8">
    <location>
        <begin position="412"/>
        <end position="443"/>
    </location>
</feature>
<dbReference type="InterPro" id="IPR027417">
    <property type="entry name" value="P-loop_NTPase"/>
</dbReference>
<feature type="compositionally biased region" description="Basic and acidic residues" evidence="8">
    <location>
        <begin position="656"/>
        <end position="674"/>
    </location>
</feature>
<keyword evidence="4" id="KW-0238">DNA-binding</keyword>
<name>A0A8H6LUK0_9AGAR</name>
<dbReference type="EMBL" id="JACGCI010000172">
    <property type="protein sequence ID" value="KAF6742759.1"/>
    <property type="molecule type" value="Genomic_DNA"/>
</dbReference>
<dbReference type="OrthoDB" id="2499463at2759"/>
<dbReference type="PROSITE" id="PS51194">
    <property type="entry name" value="HELICASE_CTER"/>
    <property type="match status" value="1"/>
</dbReference>
<dbReference type="Proteomes" id="UP000521943">
    <property type="component" value="Unassembled WGS sequence"/>
</dbReference>
<sequence length="710" mass="77990">MPEPTIAAQTHAQVYETSYTNLKTAREEKEKEGYVSRETRDAMEETFCARFGKIPYAWQLDVAEALLLGLNCVVIAGTGCGKTIPFMLPLLNDRSKKAVIISPLKVLQEDQASRFRAVGITAAAVNGDTWSPKMLKKLKDGRYQAILTSPEMCLQHPTFRAFLSDAVISNDVVMIVVDEAHCISQWGGDFRKAYATLDKLRAFFPTHVPFLATTATLTPPALRDIQNQLDFELDDAFFLNLGNDRHNSTPSVLRMNSPRDYPALIPLLCTPGVTPGDNLIFSGQLYKSLIFVNTVLAAQQCCQFLKDSLGLSDLDRGIDVLHAQRTVRAKRRVMRQFREGIVRVLVATEAAGMGTDIPDVEQVIQLAVPSSLSVWIQRAGRAGRSPTIQARTILLVEPSVFQRVKATKTSGEGDEEGQESDGGGDADEDGDEGDEEVVDDEDAAPAGVKYKKKVEPALRDYIETGDCRRDVVDAHFGNPASRKAPTGDCCDNCNPPPRPHTPVRDADADSLPTTPGTPSREPNENGKRPMEEKATKRQREHLKAAKEALVAWRLETKRQHYSPSSFTAAAIFPDRLLNCLAANASISHLTQLEAASKTPWPLGPELFDGALAVVAGLDAARIEQQEERKRQKKLDTLLRNAAKAEAAAALRRAAKKAAEDKKQREKEDQERLELESTAANASTGILFIFIYARLHASAYTDATSSLVSKL</sequence>
<accession>A0A8H6LUK0</accession>
<dbReference type="Gene3D" id="3.40.50.300">
    <property type="entry name" value="P-loop containing nucleotide triphosphate hydrolases"/>
    <property type="match status" value="2"/>
</dbReference>
<feature type="domain" description="Helicase C-terminal" evidence="10">
    <location>
        <begin position="275"/>
        <end position="422"/>
    </location>
</feature>
<evidence type="ECO:0000259" key="9">
    <source>
        <dbReference type="PROSITE" id="PS51192"/>
    </source>
</evidence>
<dbReference type="GO" id="GO:0005524">
    <property type="term" value="F:ATP binding"/>
    <property type="evidence" value="ECO:0007669"/>
    <property type="project" value="UniProtKB-KW"/>
</dbReference>
<dbReference type="InterPro" id="IPR011545">
    <property type="entry name" value="DEAD/DEAH_box_helicase_dom"/>
</dbReference>
<evidence type="ECO:0000259" key="10">
    <source>
        <dbReference type="PROSITE" id="PS51194"/>
    </source>
</evidence>
<dbReference type="PANTHER" id="PTHR13710:SF105">
    <property type="entry name" value="ATP-DEPENDENT DNA HELICASE Q1"/>
    <property type="match status" value="1"/>
</dbReference>
<dbReference type="GO" id="GO:0043138">
    <property type="term" value="F:3'-5' DNA helicase activity"/>
    <property type="evidence" value="ECO:0007669"/>
    <property type="project" value="UniProtKB-EC"/>
</dbReference>
<evidence type="ECO:0000313" key="12">
    <source>
        <dbReference type="Proteomes" id="UP000521943"/>
    </source>
</evidence>
<dbReference type="Pfam" id="PF00271">
    <property type="entry name" value="Helicase_C"/>
    <property type="match status" value="1"/>
</dbReference>
<evidence type="ECO:0000256" key="3">
    <source>
        <dbReference type="ARBA" id="ARBA00022840"/>
    </source>
</evidence>
<dbReference type="SUPFAM" id="SSF52540">
    <property type="entry name" value="P-loop containing nucleoside triphosphate hydrolases"/>
    <property type="match status" value="1"/>
</dbReference>
<keyword evidence="12" id="KW-1185">Reference proteome</keyword>
<evidence type="ECO:0000256" key="1">
    <source>
        <dbReference type="ARBA" id="ARBA00005446"/>
    </source>
</evidence>
<dbReference type="PROSITE" id="PS51192">
    <property type="entry name" value="HELICASE_ATP_BIND_1"/>
    <property type="match status" value="1"/>
</dbReference>
<dbReference type="GO" id="GO:0005694">
    <property type="term" value="C:chromosome"/>
    <property type="evidence" value="ECO:0007669"/>
    <property type="project" value="TreeGrafter"/>
</dbReference>
<evidence type="ECO:0000256" key="2">
    <source>
        <dbReference type="ARBA" id="ARBA00022741"/>
    </source>
</evidence>
<comment type="similarity">
    <text evidence="1">Belongs to the helicase family. RecQ subfamily.</text>
</comment>
<feature type="compositionally biased region" description="Basic and acidic residues" evidence="8">
    <location>
        <begin position="521"/>
        <end position="542"/>
    </location>
</feature>
<protein>
    <recommendedName>
        <fullName evidence="7">DNA 3'-5' helicase</fullName>
        <ecNumber evidence="7">5.6.2.4</ecNumber>
    </recommendedName>
</protein>
<feature type="region of interest" description="Disordered" evidence="8">
    <location>
        <begin position="406"/>
        <end position="449"/>
    </location>
</feature>
<evidence type="ECO:0000313" key="11">
    <source>
        <dbReference type="EMBL" id="KAF6742759.1"/>
    </source>
</evidence>
<dbReference type="InterPro" id="IPR014001">
    <property type="entry name" value="Helicase_ATP-bd"/>
</dbReference>
<keyword evidence="3" id="KW-0067">ATP-binding</keyword>
<comment type="catalytic activity">
    <reaction evidence="6">
        <text>Couples ATP hydrolysis with the unwinding of duplex DNA by translocating in the 3'-5' direction.</text>
        <dbReference type="EC" id="5.6.2.4"/>
    </reaction>
</comment>
<dbReference type="GO" id="GO:0005737">
    <property type="term" value="C:cytoplasm"/>
    <property type="evidence" value="ECO:0007669"/>
    <property type="project" value="TreeGrafter"/>
</dbReference>
<evidence type="ECO:0000256" key="7">
    <source>
        <dbReference type="ARBA" id="ARBA00034808"/>
    </source>
</evidence>
<dbReference type="Pfam" id="PF00270">
    <property type="entry name" value="DEAD"/>
    <property type="match status" value="1"/>
</dbReference>
<dbReference type="SMART" id="SM00487">
    <property type="entry name" value="DEXDc"/>
    <property type="match status" value="1"/>
</dbReference>
<dbReference type="CDD" id="cd17920">
    <property type="entry name" value="DEXHc_RecQ"/>
    <property type="match status" value="1"/>
</dbReference>
<dbReference type="EC" id="5.6.2.4" evidence="7"/>
<evidence type="ECO:0000256" key="5">
    <source>
        <dbReference type="ARBA" id="ARBA00023235"/>
    </source>
</evidence>
<organism evidence="11 12">
    <name type="scientific">Ephemerocybe angulata</name>
    <dbReference type="NCBI Taxonomy" id="980116"/>
    <lineage>
        <taxon>Eukaryota</taxon>
        <taxon>Fungi</taxon>
        <taxon>Dikarya</taxon>
        <taxon>Basidiomycota</taxon>
        <taxon>Agaricomycotina</taxon>
        <taxon>Agaricomycetes</taxon>
        <taxon>Agaricomycetidae</taxon>
        <taxon>Agaricales</taxon>
        <taxon>Agaricineae</taxon>
        <taxon>Psathyrellaceae</taxon>
        <taxon>Ephemerocybe</taxon>
    </lineage>
</organism>
<dbReference type="PANTHER" id="PTHR13710">
    <property type="entry name" value="DNA HELICASE RECQ FAMILY MEMBER"/>
    <property type="match status" value="1"/>
</dbReference>
<comment type="caution">
    <text evidence="11">The sequence shown here is derived from an EMBL/GenBank/DDBJ whole genome shotgun (WGS) entry which is preliminary data.</text>
</comment>
<feature type="region of interest" description="Disordered" evidence="8">
    <location>
        <begin position="497"/>
        <end position="542"/>
    </location>
</feature>
<dbReference type="GO" id="GO:0000724">
    <property type="term" value="P:double-strand break repair via homologous recombination"/>
    <property type="evidence" value="ECO:0007669"/>
    <property type="project" value="TreeGrafter"/>
</dbReference>
<evidence type="ECO:0000256" key="8">
    <source>
        <dbReference type="SAM" id="MobiDB-lite"/>
    </source>
</evidence>
<evidence type="ECO:0000256" key="6">
    <source>
        <dbReference type="ARBA" id="ARBA00034617"/>
    </source>
</evidence>
<dbReference type="InterPro" id="IPR001650">
    <property type="entry name" value="Helicase_C-like"/>
</dbReference>
<reference evidence="11 12" key="1">
    <citation type="submission" date="2020-07" db="EMBL/GenBank/DDBJ databases">
        <title>Comparative genomics of pyrophilous fungi reveals a link between fire events and developmental genes.</title>
        <authorList>
            <consortium name="DOE Joint Genome Institute"/>
            <person name="Steindorff A.S."/>
            <person name="Carver A."/>
            <person name="Calhoun S."/>
            <person name="Stillman K."/>
            <person name="Liu H."/>
            <person name="Lipzen A."/>
            <person name="Pangilinan J."/>
            <person name="Labutti K."/>
            <person name="Bruns T.D."/>
            <person name="Grigoriev I.V."/>
        </authorList>
    </citation>
    <scope>NUCLEOTIDE SEQUENCE [LARGE SCALE GENOMIC DNA]</scope>
    <source>
        <strain evidence="11 12">CBS 144469</strain>
    </source>
</reference>
<feature type="region of interest" description="Disordered" evidence="8">
    <location>
        <begin position="654"/>
        <end position="675"/>
    </location>
</feature>
<proteinExistence type="inferred from homology"/>